<evidence type="ECO:0000256" key="10">
    <source>
        <dbReference type="ARBA" id="ARBA00040345"/>
    </source>
</evidence>
<evidence type="ECO:0000259" key="12">
    <source>
        <dbReference type="Pfam" id="PF00535"/>
    </source>
</evidence>
<keyword evidence="4 13" id="KW-0808">Transferase</keyword>
<comment type="pathway">
    <text evidence="8">Carotenoid biosynthesis; staphyloxanthin biosynthesis; staphyloxanthin from farnesyl diphosphate: step 4/5.</text>
</comment>
<keyword evidence="11" id="KW-1133">Transmembrane helix</keyword>
<dbReference type="Pfam" id="PF00535">
    <property type="entry name" value="Glycos_transf_2"/>
    <property type="match status" value="1"/>
</dbReference>
<comment type="caution">
    <text evidence="13">The sequence shown here is derived from an EMBL/GenBank/DDBJ whole genome shotgun (WGS) entry which is preliminary data.</text>
</comment>
<evidence type="ECO:0000256" key="5">
    <source>
        <dbReference type="ARBA" id="ARBA00022746"/>
    </source>
</evidence>
<name>A0ABV8SCN5_9BACL</name>
<evidence type="ECO:0000256" key="7">
    <source>
        <dbReference type="ARBA" id="ARBA00037281"/>
    </source>
</evidence>
<dbReference type="EMBL" id="JBHSED010000019">
    <property type="protein sequence ID" value="MFC4304154.1"/>
    <property type="molecule type" value="Genomic_DNA"/>
</dbReference>
<proteinExistence type="inferred from homology"/>
<comment type="subcellular location">
    <subcellularLocation>
        <location evidence="1">Cell membrane</location>
    </subcellularLocation>
</comment>
<evidence type="ECO:0000256" key="8">
    <source>
        <dbReference type="ARBA" id="ARBA00037904"/>
    </source>
</evidence>
<keyword evidence="3 13" id="KW-0328">Glycosyltransferase</keyword>
<comment type="similarity">
    <text evidence="9">Belongs to the glycosyltransferase 2 family. CrtQ subfamily.</text>
</comment>
<evidence type="ECO:0000256" key="9">
    <source>
        <dbReference type="ARBA" id="ARBA00038120"/>
    </source>
</evidence>
<dbReference type="SUPFAM" id="SSF53448">
    <property type="entry name" value="Nucleotide-diphospho-sugar transferases"/>
    <property type="match status" value="1"/>
</dbReference>
<keyword evidence="14" id="KW-1185">Reference proteome</keyword>
<keyword evidence="6 11" id="KW-0472">Membrane</keyword>
<dbReference type="PANTHER" id="PTHR43646:SF2">
    <property type="entry name" value="GLYCOSYLTRANSFERASE 2-LIKE DOMAIN-CONTAINING PROTEIN"/>
    <property type="match status" value="1"/>
</dbReference>
<dbReference type="GO" id="GO:0016757">
    <property type="term" value="F:glycosyltransferase activity"/>
    <property type="evidence" value="ECO:0007669"/>
    <property type="project" value="UniProtKB-KW"/>
</dbReference>
<dbReference type="InterPro" id="IPR001173">
    <property type="entry name" value="Glyco_trans_2-like"/>
</dbReference>
<feature type="domain" description="Glycosyltransferase 2-like" evidence="12">
    <location>
        <begin position="30"/>
        <end position="132"/>
    </location>
</feature>
<gene>
    <name evidence="13" type="ORF">ACFO1S_12010</name>
</gene>
<comment type="function">
    <text evidence="7">Catalyzes the glycosylation of 4,4'-diaponeurosporenoate, i.e. the esterification of glucose at the C1'' position with the carboxyl group of 4,4'-diaponeurosporenic acid, to form glycosyl-4,4'-diaponeurosporenoate. This is a step in the biosynthesis of staphyloxanthin, an orange pigment present in most staphylococci strains.</text>
</comment>
<evidence type="ECO:0000256" key="2">
    <source>
        <dbReference type="ARBA" id="ARBA00022475"/>
    </source>
</evidence>
<evidence type="ECO:0000313" key="14">
    <source>
        <dbReference type="Proteomes" id="UP001595755"/>
    </source>
</evidence>
<evidence type="ECO:0000313" key="13">
    <source>
        <dbReference type="EMBL" id="MFC4304154.1"/>
    </source>
</evidence>
<keyword evidence="2" id="KW-1003">Cell membrane</keyword>
<evidence type="ECO:0000256" key="4">
    <source>
        <dbReference type="ARBA" id="ARBA00022679"/>
    </source>
</evidence>
<accession>A0ABV8SCN5</accession>
<evidence type="ECO:0000256" key="11">
    <source>
        <dbReference type="SAM" id="Phobius"/>
    </source>
</evidence>
<evidence type="ECO:0000256" key="3">
    <source>
        <dbReference type="ARBA" id="ARBA00022676"/>
    </source>
</evidence>
<evidence type="ECO:0000256" key="6">
    <source>
        <dbReference type="ARBA" id="ARBA00023136"/>
    </source>
</evidence>
<keyword evidence="11" id="KW-0812">Transmembrane</keyword>
<feature type="transmembrane region" description="Helical" evidence="11">
    <location>
        <begin position="148"/>
        <end position="174"/>
    </location>
</feature>
<reference evidence="14" key="1">
    <citation type="journal article" date="2019" name="Int. J. Syst. Evol. Microbiol.">
        <title>The Global Catalogue of Microorganisms (GCM) 10K type strain sequencing project: providing services to taxonomists for standard genome sequencing and annotation.</title>
        <authorList>
            <consortium name="The Broad Institute Genomics Platform"/>
            <consortium name="The Broad Institute Genome Sequencing Center for Infectious Disease"/>
            <person name="Wu L."/>
            <person name="Ma J."/>
        </authorList>
    </citation>
    <scope>NUCLEOTIDE SEQUENCE [LARGE SCALE GENOMIC DNA]</scope>
    <source>
        <strain evidence="14">CGMCC 4.1641</strain>
    </source>
</reference>
<sequence length="265" mass="29165">MTLSPTQTASASSSLGLFAAADYEGPVKFSVLIPAHNEEQYLRACLDSIAAAAAAYPKQVEVIVILNRCSDATEAIADEFGCVTLKNDSKNLSQIRNAGARIARGEYLVTIDADSRMTDAMLTEIDKHLASGTYIGGGVAGKFERMSLGIIVSAALLIIPLLFKYGAVSVGIFWCRKSDFDAIGGFDENRLMAEDAEFAHRLKQWGKQQGKRYGTIRKAQMITSCRKFDKHGDWVLVRRPSVIRAYLRGTDRAYADQTYYENQGR</sequence>
<protein>
    <recommendedName>
        <fullName evidence="10">4,4'-diaponeurosporenoate glycosyltransferase</fullName>
    </recommendedName>
</protein>
<dbReference type="Gene3D" id="3.90.550.10">
    <property type="entry name" value="Spore Coat Polysaccharide Biosynthesis Protein SpsA, Chain A"/>
    <property type="match status" value="1"/>
</dbReference>
<keyword evidence="5" id="KW-0125">Carotenoid biosynthesis</keyword>
<dbReference type="Proteomes" id="UP001595755">
    <property type="component" value="Unassembled WGS sequence"/>
</dbReference>
<dbReference type="RefSeq" id="WP_204604981.1">
    <property type="nucleotide sequence ID" value="NZ_JBHSED010000019.1"/>
</dbReference>
<evidence type="ECO:0000256" key="1">
    <source>
        <dbReference type="ARBA" id="ARBA00004236"/>
    </source>
</evidence>
<organism evidence="13 14">
    <name type="scientific">Cohnella boryungensis</name>
    <dbReference type="NCBI Taxonomy" id="768479"/>
    <lineage>
        <taxon>Bacteria</taxon>
        <taxon>Bacillati</taxon>
        <taxon>Bacillota</taxon>
        <taxon>Bacilli</taxon>
        <taxon>Bacillales</taxon>
        <taxon>Paenibacillaceae</taxon>
        <taxon>Cohnella</taxon>
    </lineage>
</organism>
<dbReference type="PANTHER" id="PTHR43646">
    <property type="entry name" value="GLYCOSYLTRANSFERASE"/>
    <property type="match status" value="1"/>
</dbReference>
<dbReference type="InterPro" id="IPR029044">
    <property type="entry name" value="Nucleotide-diphossugar_trans"/>
</dbReference>